<organism evidence="3 4">
    <name type="scientific">Hirschia litorea</name>
    <dbReference type="NCBI Taxonomy" id="1199156"/>
    <lineage>
        <taxon>Bacteria</taxon>
        <taxon>Pseudomonadati</taxon>
        <taxon>Pseudomonadota</taxon>
        <taxon>Alphaproteobacteria</taxon>
        <taxon>Hyphomonadales</taxon>
        <taxon>Hyphomonadaceae</taxon>
        <taxon>Hirschia</taxon>
    </lineage>
</organism>
<comment type="caution">
    <text evidence="3">The sequence shown here is derived from an EMBL/GenBank/DDBJ whole genome shotgun (WGS) entry which is preliminary data.</text>
</comment>
<feature type="coiled-coil region" evidence="1">
    <location>
        <begin position="26"/>
        <end position="53"/>
    </location>
</feature>
<evidence type="ECO:0000256" key="2">
    <source>
        <dbReference type="SAM" id="MobiDB-lite"/>
    </source>
</evidence>
<keyword evidence="3" id="KW-0131">Cell cycle</keyword>
<protein>
    <submittedName>
        <fullName evidence="3">Cell division protein FtsL</fullName>
    </submittedName>
</protein>
<name>A0ABW2ILA7_9PROT</name>
<feature type="compositionally biased region" description="Polar residues" evidence="2">
    <location>
        <begin position="93"/>
        <end position="111"/>
    </location>
</feature>
<gene>
    <name evidence="3" type="ORF">ACFQS8_09940</name>
</gene>
<proteinExistence type="predicted"/>
<dbReference type="RefSeq" id="WP_382167175.1">
    <property type="nucleotide sequence ID" value="NZ_JBHTBR010000005.1"/>
</dbReference>
<dbReference type="EMBL" id="JBHTBR010000005">
    <property type="protein sequence ID" value="MFC7291936.1"/>
    <property type="molecule type" value="Genomic_DNA"/>
</dbReference>
<dbReference type="Proteomes" id="UP001596492">
    <property type="component" value="Unassembled WGS sequence"/>
</dbReference>
<evidence type="ECO:0000313" key="3">
    <source>
        <dbReference type="EMBL" id="MFC7291936.1"/>
    </source>
</evidence>
<evidence type="ECO:0000313" key="4">
    <source>
        <dbReference type="Proteomes" id="UP001596492"/>
    </source>
</evidence>
<keyword evidence="4" id="KW-1185">Reference proteome</keyword>
<keyword evidence="3" id="KW-0132">Cell division</keyword>
<keyword evidence="1" id="KW-0175">Coiled coil</keyword>
<evidence type="ECO:0000256" key="1">
    <source>
        <dbReference type="SAM" id="Coils"/>
    </source>
</evidence>
<dbReference type="GO" id="GO:0051301">
    <property type="term" value="P:cell division"/>
    <property type="evidence" value="ECO:0007669"/>
    <property type="project" value="UniProtKB-KW"/>
</dbReference>
<feature type="region of interest" description="Disordered" evidence="2">
    <location>
        <begin position="82"/>
        <end position="111"/>
    </location>
</feature>
<reference evidence="4" key="1">
    <citation type="journal article" date="2019" name="Int. J. Syst. Evol. Microbiol.">
        <title>The Global Catalogue of Microorganisms (GCM) 10K type strain sequencing project: providing services to taxonomists for standard genome sequencing and annotation.</title>
        <authorList>
            <consortium name="The Broad Institute Genomics Platform"/>
            <consortium name="The Broad Institute Genome Sequencing Center for Infectious Disease"/>
            <person name="Wu L."/>
            <person name="Ma J."/>
        </authorList>
    </citation>
    <scope>NUCLEOTIDE SEQUENCE [LARGE SCALE GENOMIC DNA]</scope>
    <source>
        <strain evidence="4">CCUG 51308</strain>
    </source>
</reference>
<sequence>MKGLIAIALVVTGLLAVSVYRAKEGAQNSELNIVQLKREIAAEKEELRVLKAEEAHLSRPERIGPLAAEKLGMGPVRPEQITGETALQKKLSDTQSAAEVIGEQTQSGGWL</sequence>
<accession>A0ABW2ILA7</accession>